<gene>
    <name evidence="2" type="ORF">DLSSTS7063_00610</name>
</gene>
<keyword evidence="2" id="KW-0378">Hydrolase</keyword>
<dbReference type="AlphaFoldDB" id="A0A564SHY9"/>
<keyword evidence="2" id="KW-0255">Endonuclease</keyword>
<dbReference type="PANTHER" id="PTHR30015">
    <property type="entry name" value="MRR RESTRICTION SYSTEM PROTEIN"/>
    <property type="match status" value="1"/>
</dbReference>
<dbReference type="EMBL" id="CABHNM010000018">
    <property type="protein sequence ID" value="VUW94719.1"/>
    <property type="molecule type" value="Genomic_DNA"/>
</dbReference>
<dbReference type="InterPro" id="IPR011856">
    <property type="entry name" value="tRNA_endonuc-like_dom_sf"/>
</dbReference>
<dbReference type="RefSeq" id="WP_144099896.1">
    <property type="nucleotide sequence ID" value="NZ_CABHNM010000018.1"/>
</dbReference>
<dbReference type="GO" id="GO:0003677">
    <property type="term" value="F:DNA binding"/>
    <property type="evidence" value="ECO:0007669"/>
    <property type="project" value="InterPro"/>
</dbReference>
<dbReference type="PANTHER" id="PTHR30015:SF7">
    <property type="entry name" value="TYPE IV METHYL-DIRECTED RESTRICTION ENZYME ECOKMRR"/>
    <property type="match status" value="1"/>
</dbReference>
<feature type="domain" description="Restriction endonuclease type IV Mrr" evidence="1">
    <location>
        <begin position="10"/>
        <end position="124"/>
    </location>
</feature>
<evidence type="ECO:0000313" key="3">
    <source>
        <dbReference type="Proteomes" id="UP000398619"/>
    </source>
</evidence>
<dbReference type="Proteomes" id="UP000398619">
    <property type="component" value="Unassembled WGS sequence"/>
</dbReference>
<dbReference type="InterPro" id="IPR052906">
    <property type="entry name" value="Type_IV_Methyl-Rstrct_Enzyme"/>
</dbReference>
<name>A0A564SHY9_9FIRM</name>
<dbReference type="Gene3D" id="3.40.1350.10">
    <property type="match status" value="1"/>
</dbReference>
<proteinExistence type="predicted"/>
<dbReference type="GO" id="GO:0015666">
    <property type="term" value="F:restriction endodeoxyribonuclease activity"/>
    <property type="evidence" value="ECO:0007669"/>
    <property type="project" value="TreeGrafter"/>
</dbReference>
<evidence type="ECO:0000313" key="2">
    <source>
        <dbReference type="EMBL" id="VUW94719.1"/>
    </source>
</evidence>
<dbReference type="InterPro" id="IPR011335">
    <property type="entry name" value="Restrct_endonuc-II-like"/>
</dbReference>
<sequence length="188" mass="21328">MFIPLKDTVLEMSPIDFEKYALQVLKSKIKGLENVKFIHNKIIEAYDGNYQLDGYIEFEVMGVLYKTIVECKHYKYPISREIIQKVYDNLRAVGAHKGIVVSTSNFQSGAITYAKNHGIALIQLTESGENYKMRGRYNVILNRSYTPYNGGLPYIGVMVGSGLNDIGVTCSYLSPYSDKLKEFLIDIE</sequence>
<dbReference type="Pfam" id="PF04471">
    <property type="entry name" value="Mrr_cat"/>
    <property type="match status" value="1"/>
</dbReference>
<evidence type="ECO:0000259" key="1">
    <source>
        <dbReference type="Pfam" id="PF04471"/>
    </source>
</evidence>
<protein>
    <submittedName>
        <fullName evidence="2">Restriction endonuclease</fullName>
    </submittedName>
</protein>
<dbReference type="InterPro" id="IPR007560">
    <property type="entry name" value="Restrct_endonuc_IV_Mrr"/>
</dbReference>
<organism evidence="2 3">
    <name type="scientific">Dorea longicatena</name>
    <dbReference type="NCBI Taxonomy" id="88431"/>
    <lineage>
        <taxon>Bacteria</taxon>
        <taxon>Bacillati</taxon>
        <taxon>Bacillota</taxon>
        <taxon>Clostridia</taxon>
        <taxon>Lachnospirales</taxon>
        <taxon>Lachnospiraceae</taxon>
        <taxon>Dorea</taxon>
    </lineage>
</organism>
<dbReference type="GO" id="GO:0009307">
    <property type="term" value="P:DNA restriction-modification system"/>
    <property type="evidence" value="ECO:0007669"/>
    <property type="project" value="InterPro"/>
</dbReference>
<dbReference type="SUPFAM" id="SSF52980">
    <property type="entry name" value="Restriction endonuclease-like"/>
    <property type="match status" value="1"/>
</dbReference>
<keyword evidence="2" id="KW-0540">Nuclease</keyword>
<reference evidence="2 3" key="1">
    <citation type="submission" date="2019-07" db="EMBL/GenBank/DDBJ databases">
        <authorList>
            <person name="Hibberd C M."/>
            <person name="Gehrig L. J."/>
            <person name="Chang H.-W."/>
            <person name="Venkatesh S."/>
        </authorList>
    </citation>
    <scope>NUCLEOTIDE SEQUENCE [LARGE SCALE GENOMIC DNA]</scope>
    <source>
        <strain evidence="2">Dorea_longicatena_SSTS_Bg7063</strain>
    </source>
</reference>
<accession>A0A564SHY9</accession>